<comment type="caution">
    <text evidence="1">The sequence shown here is derived from an EMBL/GenBank/DDBJ whole genome shotgun (WGS) entry which is preliminary data.</text>
</comment>
<protein>
    <submittedName>
        <fullName evidence="1">Uncharacterized protein</fullName>
    </submittedName>
</protein>
<dbReference type="AlphaFoldDB" id="A0ABD2PLX4"/>
<keyword evidence="2" id="KW-1185">Reference proteome</keyword>
<dbReference type="Proteomes" id="UP001626550">
    <property type="component" value="Unassembled WGS sequence"/>
</dbReference>
<evidence type="ECO:0000313" key="1">
    <source>
        <dbReference type="EMBL" id="KAL3308068.1"/>
    </source>
</evidence>
<accession>A0ABD2PLX4</accession>
<sequence>MTLLCGLGNNNNNSIHSFDELRAPEMPETLALKLVHLKTDQRPALMDLSQKTVEDRMTRSSRVASLSLSTSNLADYKPQGFFEQRTVFAAPVVMSTKEFSSFTAAHEMKRQTKKAFNHGYLCVDNNPQVPIGNCM</sequence>
<organism evidence="1 2">
    <name type="scientific">Cichlidogyrus casuarinus</name>
    <dbReference type="NCBI Taxonomy" id="1844966"/>
    <lineage>
        <taxon>Eukaryota</taxon>
        <taxon>Metazoa</taxon>
        <taxon>Spiralia</taxon>
        <taxon>Lophotrochozoa</taxon>
        <taxon>Platyhelminthes</taxon>
        <taxon>Monogenea</taxon>
        <taxon>Monopisthocotylea</taxon>
        <taxon>Dactylogyridea</taxon>
        <taxon>Ancyrocephalidae</taxon>
        <taxon>Cichlidogyrus</taxon>
    </lineage>
</organism>
<evidence type="ECO:0000313" key="2">
    <source>
        <dbReference type="Proteomes" id="UP001626550"/>
    </source>
</evidence>
<dbReference type="EMBL" id="JBJKFK010005931">
    <property type="protein sequence ID" value="KAL3308068.1"/>
    <property type="molecule type" value="Genomic_DNA"/>
</dbReference>
<name>A0ABD2PLX4_9PLAT</name>
<reference evidence="1 2" key="1">
    <citation type="submission" date="2024-11" db="EMBL/GenBank/DDBJ databases">
        <title>Adaptive evolution of stress response genes in parasites aligns with host niche diversity.</title>
        <authorList>
            <person name="Hahn C."/>
            <person name="Resl P."/>
        </authorList>
    </citation>
    <scope>NUCLEOTIDE SEQUENCE [LARGE SCALE GENOMIC DNA]</scope>
    <source>
        <strain evidence="1">EGGRZ-B1_66</strain>
        <tissue evidence="1">Body</tissue>
    </source>
</reference>
<gene>
    <name evidence="1" type="ORF">Ciccas_013405</name>
</gene>
<proteinExistence type="predicted"/>